<dbReference type="EMBL" id="JANBPU010000085">
    <property type="protein sequence ID" value="KAJ1916946.1"/>
    <property type="molecule type" value="Genomic_DNA"/>
</dbReference>
<evidence type="ECO:0000256" key="1">
    <source>
        <dbReference type="ARBA" id="ARBA00022801"/>
    </source>
</evidence>
<accession>A0A9W8A0D3</accession>
<dbReference type="GO" id="GO:0016787">
    <property type="term" value="F:hydrolase activity"/>
    <property type="evidence" value="ECO:0007669"/>
    <property type="project" value="UniProtKB-KW"/>
</dbReference>
<dbReference type="OrthoDB" id="288987at2759"/>
<dbReference type="InterPro" id="IPR012462">
    <property type="entry name" value="UFSP1/2_DUB_cat"/>
</dbReference>
<proteinExistence type="predicted"/>
<feature type="region of interest" description="Disordered" evidence="2">
    <location>
        <begin position="25"/>
        <end position="50"/>
    </location>
</feature>
<evidence type="ECO:0000313" key="5">
    <source>
        <dbReference type="Proteomes" id="UP001150538"/>
    </source>
</evidence>
<protein>
    <recommendedName>
        <fullName evidence="3">UFSP1/2/DUB catalytic domain-containing protein</fullName>
    </recommendedName>
</protein>
<keyword evidence="5" id="KW-1185">Reference proteome</keyword>
<reference evidence="4" key="1">
    <citation type="submission" date="2022-07" db="EMBL/GenBank/DDBJ databases">
        <title>Phylogenomic reconstructions and comparative analyses of Kickxellomycotina fungi.</title>
        <authorList>
            <person name="Reynolds N.K."/>
            <person name="Stajich J.E."/>
            <person name="Barry K."/>
            <person name="Grigoriev I.V."/>
            <person name="Crous P."/>
            <person name="Smith M.E."/>
        </authorList>
    </citation>
    <scope>NUCLEOTIDE SEQUENCE</scope>
    <source>
        <strain evidence="4">NBRC 100468</strain>
    </source>
</reference>
<dbReference type="Proteomes" id="UP001150538">
    <property type="component" value="Unassembled WGS sequence"/>
</dbReference>
<feature type="domain" description="UFSP1/2/DUB catalytic" evidence="3">
    <location>
        <begin position="61"/>
        <end position="128"/>
    </location>
</feature>
<comment type="caution">
    <text evidence="4">The sequence shown here is derived from an EMBL/GenBank/DDBJ whole genome shotgun (WGS) entry which is preliminary data.</text>
</comment>
<dbReference type="Pfam" id="PF07910">
    <property type="entry name" value="Peptidase_C78"/>
    <property type="match status" value="1"/>
</dbReference>
<organism evidence="4 5">
    <name type="scientific">Mycoemilia scoparia</name>
    <dbReference type="NCBI Taxonomy" id="417184"/>
    <lineage>
        <taxon>Eukaryota</taxon>
        <taxon>Fungi</taxon>
        <taxon>Fungi incertae sedis</taxon>
        <taxon>Zoopagomycota</taxon>
        <taxon>Kickxellomycotina</taxon>
        <taxon>Kickxellomycetes</taxon>
        <taxon>Kickxellales</taxon>
        <taxon>Kickxellaceae</taxon>
        <taxon>Mycoemilia</taxon>
    </lineage>
</organism>
<sequence length="222" mass="25042">MEVKESKKGSVDTLRNALELQSILAKRSKRASKSVPDNGDDDDLTKDSDVPKPHLCIGDTRYFGSDPNDFGWGCGYRNCQMILSSLQAIGHPLFSKHGSIFDNDSGKSLENVPSINGLQQILEKAWKEVGISQEENLLVFDPNLSLPLDEIGIIKEKYGTEKTNIRQKQIERDLVRLERLVRARNMLSPRDISSHQQYQILWVYTDGVVSEEDKNIVSSRVP</sequence>
<gene>
    <name evidence="4" type="ORF">H4219_003470</name>
</gene>
<name>A0A9W8A0D3_9FUNG</name>
<evidence type="ECO:0000313" key="4">
    <source>
        <dbReference type="EMBL" id="KAJ1916946.1"/>
    </source>
</evidence>
<evidence type="ECO:0000256" key="2">
    <source>
        <dbReference type="SAM" id="MobiDB-lite"/>
    </source>
</evidence>
<keyword evidence="1" id="KW-0378">Hydrolase</keyword>
<evidence type="ECO:0000259" key="3">
    <source>
        <dbReference type="Pfam" id="PF07910"/>
    </source>
</evidence>
<dbReference type="Gene3D" id="3.90.70.130">
    <property type="match status" value="1"/>
</dbReference>
<dbReference type="AlphaFoldDB" id="A0A9W8A0D3"/>